<dbReference type="PANTHER" id="PTHR35546">
    <property type="entry name" value="F-BOX PROTEIN INTERACTION DOMAIN PROTEIN-RELATED"/>
    <property type="match status" value="1"/>
</dbReference>
<gene>
    <name evidence="3" type="ORF">BVC80_9073g53</name>
</gene>
<evidence type="ECO:0000313" key="4">
    <source>
        <dbReference type="Proteomes" id="UP000195402"/>
    </source>
</evidence>
<proteinExistence type="predicted"/>
<dbReference type="Gene3D" id="1.20.1280.50">
    <property type="match status" value="1"/>
</dbReference>
<feature type="domain" description="F-box associated beta-propeller type 3" evidence="2">
    <location>
        <begin position="131"/>
        <end position="356"/>
    </location>
</feature>
<reference evidence="3 4" key="1">
    <citation type="journal article" date="2017" name="Mol. Plant">
        <title>The Genome of Medicinal Plant Macleaya cordata Provides New Insights into Benzylisoquinoline Alkaloids Metabolism.</title>
        <authorList>
            <person name="Liu X."/>
            <person name="Liu Y."/>
            <person name="Huang P."/>
            <person name="Ma Y."/>
            <person name="Qing Z."/>
            <person name="Tang Q."/>
            <person name="Cao H."/>
            <person name="Cheng P."/>
            <person name="Zheng Y."/>
            <person name="Yuan Z."/>
            <person name="Zhou Y."/>
            <person name="Liu J."/>
            <person name="Tang Z."/>
            <person name="Zhuo Y."/>
            <person name="Zhang Y."/>
            <person name="Yu L."/>
            <person name="Huang J."/>
            <person name="Yang P."/>
            <person name="Peng Q."/>
            <person name="Zhang J."/>
            <person name="Jiang W."/>
            <person name="Zhang Z."/>
            <person name="Lin K."/>
            <person name="Ro D.K."/>
            <person name="Chen X."/>
            <person name="Xiong X."/>
            <person name="Shang Y."/>
            <person name="Huang S."/>
            <person name="Zeng J."/>
        </authorList>
    </citation>
    <scope>NUCLEOTIDE SEQUENCE [LARGE SCALE GENOMIC DNA]</scope>
    <source>
        <strain evidence="4">cv. BLH2017</strain>
        <tissue evidence="3">Root</tissue>
    </source>
</reference>
<dbReference type="InterPro" id="IPR011043">
    <property type="entry name" value="Gal_Oxase/kelch_b-propeller"/>
</dbReference>
<dbReference type="EMBL" id="MVGT01004040">
    <property type="protein sequence ID" value="OVA01618.1"/>
    <property type="molecule type" value="Genomic_DNA"/>
</dbReference>
<dbReference type="NCBIfam" id="TIGR01640">
    <property type="entry name" value="F_box_assoc_1"/>
    <property type="match status" value="1"/>
</dbReference>
<evidence type="ECO:0000259" key="1">
    <source>
        <dbReference type="Pfam" id="PF00646"/>
    </source>
</evidence>
<comment type="caution">
    <text evidence="3">The sequence shown here is derived from an EMBL/GenBank/DDBJ whole genome shotgun (WGS) entry which is preliminary data.</text>
</comment>
<evidence type="ECO:0000259" key="2">
    <source>
        <dbReference type="Pfam" id="PF08268"/>
    </source>
</evidence>
<dbReference type="InParanoid" id="A0A200PTU4"/>
<sequence>MPPRSHFQTVLPQFRIGRIFLARRFGVPALHFGYLSRYLSLIAKKKKNINKKKNRKNKKRSCSNAVLLPDVISEILTRVSLDHLHSRCRLVCKDWRRLTYESNFKLFHAQRTPTIWGYLIGMSHKYNRYHTNFVSINQSSSIPSPSLDFLPFNKKLSILSSSSSYGLLCCFGSNYGYPPSSSYYICKPATREWIEIPKPNTSRNSILEIVIVVIRRNPLHYKLICFSVYTFSTHHYLHIFDSNNWKWEKLNIDHPSLLLSQILYKYRGILVHGAVHWLSKNGLRICAWNIDKESWKIIESPKGIHGDEIYDHDMRLLECEGEIGLLRLSWGERWLELWVLEDYYSKDETRRRWNKNFRVSLEPVYPASGYLSCENIVDLYAKDIVLMKIEDEIIWFNCKTGTHTVALKVPAGYRVHQIHPIHSDLVRCNLASKWGLDPWNSTKKMNRIRWF</sequence>
<dbReference type="InterPro" id="IPR001810">
    <property type="entry name" value="F-box_dom"/>
</dbReference>
<dbReference type="OrthoDB" id="1845982at2759"/>
<dbReference type="InterPro" id="IPR036047">
    <property type="entry name" value="F-box-like_dom_sf"/>
</dbReference>
<organism evidence="3 4">
    <name type="scientific">Macleaya cordata</name>
    <name type="common">Five-seeded plume-poppy</name>
    <name type="synonym">Bocconia cordata</name>
    <dbReference type="NCBI Taxonomy" id="56857"/>
    <lineage>
        <taxon>Eukaryota</taxon>
        <taxon>Viridiplantae</taxon>
        <taxon>Streptophyta</taxon>
        <taxon>Embryophyta</taxon>
        <taxon>Tracheophyta</taxon>
        <taxon>Spermatophyta</taxon>
        <taxon>Magnoliopsida</taxon>
        <taxon>Ranunculales</taxon>
        <taxon>Papaveraceae</taxon>
        <taxon>Papaveroideae</taxon>
        <taxon>Macleaya</taxon>
    </lineage>
</organism>
<dbReference type="InterPro" id="IPR013187">
    <property type="entry name" value="F-box-assoc_dom_typ3"/>
</dbReference>
<dbReference type="Pfam" id="PF08268">
    <property type="entry name" value="FBA_3"/>
    <property type="match status" value="1"/>
</dbReference>
<evidence type="ECO:0000313" key="3">
    <source>
        <dbReference type="EMBL" id="OVA01618.1"/>
    </source>
</evidence>
<feature type="domain" description="F-box" evidence="1">
    <location>
        <begin position="69"/>
        <end position="105"/>
    </location>
</feature>
<dbReference type="AlphaFoldDB" id="A0A200PTU4"/>
<protein>
    <submittedName>
        <fullName evidence="3">Uncharacterized protein</fullName>
    </submittedName>
</protein>
<dbReference type="SUPFAM" id="SSF50965">
    <property type="entry name" value="Galactose oxidase, central domain"/>
    <property type="match status" value="1"/>
</dbReference>
<dbReference type="InterPro" id="IPR017451">
    <property type="entry name" value="F-box-assoc_interact_dom"/>
</dbReference>
<name>A0A200PTU4_MACCD</name>
<dbReference type="STRING" id="56857.A0A200PTU4"/>
<dbReference type="SUPFAM" id="SSF81383">
    <property type="entry name" value="F-box domain"/>
    <property type="match status" value="1"/>
</dbReference>
<dbReference type="Proteomes" id="UP000195402">
    <property type="component" value="Unassembled WGS sequence"/>
</dbReference>
<dbReference type="InterPro" id="IPR055290">
    <property type="entry name" value="At3g26010-like"/>
</dbReference>
<dbReference type="Pfam" id="PF00646">
    <property type="entry name" value="F-box"/>
    <property type="match status" value="1"/>
</dbReference>
<accession>A0A200PTU4</accession>
<keyword evidence="4" id="KW-1185">Reference proteome</keyword>
<dbReference type="PANTHER" id="PTHR35546:SF16">
    <property type="entry name" value="F-BOX ASSOCIATED UBIQUITINATION EFFECTOR FAMILY PROTEIN-RELATED"/>
    <property type="match status" value="1"/>
</dbReference>